<dbReference type="Proteomes" id="UP001470230">
    <property type="component" value="Unassembled WGS sequence"/>
</dbReference>
<accession>A0ABR2KCV4</accession>
<evidence type="ECO:0000313" key="2">
    <source>
        <dbReference type="EMBL" id="KAK8888717.1"/>
    </source>
</evidence>
<evidence type="ECO:0000256" key="1">
    <source>
        <dbReference type="ARBA" id="ARBA00038101"/>
    </source>
</evidence>
<proteinExistence type="inferred from homology"/>
<dbReference type="Gene3D" id="1.25.40.10">
    <property type="entry name" value="Tetratricopeptide repeat domain"/>
    <property type="match status" value="1"/>
</dbReference>
<name>A0ABR2KCV4_9EUKA</name>
<dbReference type="InterPro" id="IPR050767">
    <property type="entry name" value="Sel1_AlgK"/>
</dbReference>
<reference evidence="2 3" key="1">
    <citation type="submission" date="2024-04" db="EMBL/GenBank/DDBJ databases">
        <title>Tritrichomonas musculus Genome.</title>
        <authorList>
            <person name="Alves-Ferreira E."/>
            <person name="Grigg M."/>
            <person name="Lorenzi H."/>
            <person name="Galac M."/>
        </authorList>
    </citation>
    <scope>NUCLEOTIDE SEQUENCE [LARGE SCALE GENOMIC DNA]</scope>
    <source>
        <strain evidence="2 3">EAF2021</strain>
    </source>
</reference>
<dbReference type="SUPFAM" id="SSF81901">
    <property type="entry name" value="HCP-like"/>
    <property type="match status" value="1"/>
</dbReference>
<dbReference type="PANTHER" id="PTHR11102:SF160">
    <property type="entry name" value="ERAD-ASSOCIATED E3 UBIQUITIN-PROTEIN LIGASE COMPONENT HRD3"/>
    <property type="match status" value="1"/>
</dbReference>
<dbReference type="InterPro" id="IPR011990">
    <property type="entry name" value="TPR-like_helical_dom_sf"/>
</dbReference>
<gene>
    <name evidence="2" type="ORF">M9Y10_033451</name>
</gene>
<dbReference type="Pfam" id="PF08238">
    <property type="entry name" value="Sel1"/>
    <property type="match status" value="2"/>
</dbReference>
<comment type="similarity">
    <text evidence="1">Belongs to the sel-1 family.</text>
</comment>
<evidence type="ECO:0000313" key="3">
    <source>
        <dbReference type="Proteomes" id="UP001470230"/>
    </source>
</evidence>
<dbReference type="PANTHER" id="PTHR11102">
    <property type="entry name" value="SEL-1-LIKE PROTEIN"/>
    <property type="match status" value="1"/>
</dbReference>
<sequence length="95" mass="10348">MADDKGDESCLISIANMLFKGDGIDMNKEEACKYYKLLADNGNVSCAAYLANMLYNGNGVPENKSEAAEYFKLAADLGDDDSMYTFALALKRIAI</sequence>
<comment type="caution">
    <text evidence="2">The sequence shown here is derived from an EMBL/GenBank/DDBJ whole genome shotgun (WGS) entry which is preliminary data.</text>
</comment>
<dbReference type="EMBL" id="JAPFFF010000005">
    <property type="protein sequence ID" value="KAK8888717.1"/>
    <property type="molecule type" value="Genomic_DNA"/>
</dbReference>
<dbReference type="SMART" id="SM00671">
    <property type="entry name" value="SEL1"/>
    <property type="match status" value="2"/>
</dbReference>
<organism evidence="2 3">
    <name type="scientific">Tritrichomonas musculus</name>
    <dbReference type="NCBI Taxonomy" id="1915356"/>
    <lineage>
        <taxon>Eukaryota</taxon>
        <taxon>Metamonada</taxon>
        <taxon>Parabasalia</taxon>
        <taxon>Tritrichomonadida</taxon>
        <taxon>Tritrichomonadidae</taxon>
        <taxon>Tritrichomonas</taxon>
    </lineage>
</organism>
<protein>
    <submittedName>
        <fullName evidence="2">Uncharacterized protein</fullName>
    </submittedName>
</protein>
<keyword evidence="3" id="KW-1185">Reference proteome</keyword>
<dbReference type="InterPro" id="IPR006597">
    <property type="entry name" value="Sel1-like"/>
</dbReference>